<evidence type="ECO:0008006" key="4">
    <source>
        <dbReference type="Google" id="ProtNLM"/>
    </source>
</evidence>
<gene>
    <name evidence="2" type="ORF">BASA50_002170</name>
</gene>
<dbReference type="EMBL" id="JAFCIX010000030">
    <property type="protein sequence ID" value="KAH6600605.1"/>
    <property type="molecule type" value="Genomic_DNA"/>
</dbReference>
<feature type="region of interest" description="Disordered" evidence="1">
    <location>
        <begin position="207"/>
        <end position="235"/>
    </location>
</feature>
<evidence type="ECO:0000256" key="1">
    <source>
        <dbReference type="SAM" id="MobiDB-lite"/>
    </source>
</evidence>
<feature type="compositionally biased region" description="Polar residues" evidence="1">
    <location>
        <begin position="207"/>
        <end position="226"/>
    </location>
</feature>
<name>A0ABQ8FNC9_9FUNG</name>
<reference evidence="2 3" key="1">
    <citation type="submission" date="2021-02" db="EMBL/GenBank/DDBJ databases">
        <title>Variation within the Batrachochytrium salamandrivorans European outbreak.</title>
        <authorList>
            <person name="Kelly M."/>
            <person name="Pasmans F."/>
            <person name="Shea T.P."/>
            <person name="Munoz J.F."/>
            <person name="Carranza S."/>
            <person name="Cuomo C.A."/>
            <person name="Martel A."/>
        </authorList>
    </citation>
    <scope>NUCLEOTIDE SEQUENCE [LARGE SCALE GENOMIC DNA]</scope>
    <source>
        <strain evidence="2 3">AMFP18/2</strain>
    </source>
</reference>
<dbReference type="PANTHER" id="PTHR21148">
    <property type="entry name" value="THIOREDOXIN DOMAIN-CONTAINING PROTEIN 9"/>
    <property type="match status" value="1"/>
</dbReference>
<evidence type="ECO:0000313" key="2">
    <source>
        <dbReference type="EMBL" id="KAH6600605.1"/>
    </source>
</evidence>
<protein>
    <recommendedName>
        <fullName evidence="4">Thioredoxin domain-containing protein</fullName>
    </recommendedName>
</protein>
<dbReference type="Gene3D" id="3.40.30.10">
    <property type="entry name" value="Glutaredoxin"/>
    <property type="match status" value="1"/>
</dbReference>
<organism evidence="2 3">
    <name type="scientific">Batrachochytrium salamandrivorans</name>
    <dbReference type="NCBI Taxonomy" id="1357716"/>
    <lineage>
        <taxon>Eukaryota</taxon>
        <taxon>Fungi</taxon>
        <taxon>Fungi incertae sedis</taxon>
        <taxon>Chytridiomycota</taxon>
        <taxon>Chytridiomycota incertae sedis</taxon>
        <taxon>Chytridiomycetes</taxon>
        <taxon>Rhizophydiales</taxon>
        <taxon>Rhizophydiales incertae sedis</taxon>
        <taxon>Batrachochytrium</taxon>
    </lineage>
</organism>
<comment type="caution">
    <text evidence="2">The sequence shown here is derived from an EMBL/GenBank/DDBJ whole genome shotgun (WGS) entry which is preliminary data.</text>
</comment>
<proteinExistence type="predicted"/>
<accession>A0ABQ8FNC9</accession>
<dbReference type="Proteomes" id="UP001648503">
    <property type="component" value="Unassembled WGS sequence"/>
</dbReference>
<dbReference type="SUPFAM" id="SSF52833">
    <property type="entry name" value="Thioredoxin-like"/>
    <property type="match status" value="1"/>
</dbReference>
<keyword evidence="3" id="KW-1185">Reference proteome</keyword>
<evidence type="ECO:0000313" key="3">
    <source>
        <dbReference type="Proteomes" id="UP001648503"/>
    </source>
</evidence>
<sequence>MMVPDNTAVESSQPAKPNPPKVESTIPLEPTTYSSLAEQDEDDELFRELEEEDDDGLSAAFRERRMEQLNAEVSRMRQLEQEKHGRYETVYTEKEILHITTTTDRCIVHFSHKDFRRCQLMDRHMEDLAKKHVKTRFIKIDVADAPFLVEKLKIQILPCIMAFVGGITVDKLLGFEGVSEKDDFPTSALEKRLSEGSEVIVLESTANRGSANQRRTILGFSNTKSGNHSDSDDSD</sequence>
<dbReference type="InterPro" id="IPR036249">
    <property type="entry name" value="Thioredoxin-like_sf"/>
</dbReference>
<dbReference type="CDD" id="cd02989">
    <property type="entry name" value="Phd_like_TxnDC9"/>
    <property type="match status" value="1"/>
</dbReference>
<feature type="region of interest" description="Disordered" evidence="1">
    <location>
        <begin position="1"/>
        <end position="37"/>
    </location>
</feature>